<feature type="non-terminal residue" evidence="1">
    <location>
        <position position="14"/>
    </location>
</feature>
<comment type="caution">
    <text evidence="1">The sequence shown here is derived from an EMBL/GenBank/DDBJ whole genome shotgun (WGS) entry which is preliminary data.</text>
</comment>
<evidence type="ECO:0000313" key="1">
    <source>
        <dbReference type="EMBL" id="GFH17736.1"/>
    </source>
</evidence>
<dbReference type="EMBL" id="BLLF01001194">
    <property type="protein sequence ID" value="GFH17736.1"/>
    <property type="molecule type" value="Genomic_DNA"/>
</dbReference>
<reference evidence="1 2" key="1">
    <citation type="submission" date="2020-02" db="EMBL/GenBank/DDBJ databases">
        <title>Draft genome sequence of Haematococcus lacustris strain NIES-144.</title>
        <authorList>
            <person name="Morimoto D."/>
            <person name="Nakagawa S."/>
            <person name="Yoshida T."/>
            <person name="Sawayama S."/>
        </authorList>
    </citation>
    <scope>NUCLEOTIDE SEQUENCE [LARGE SCALE GENOMIC DNA]</scope>
    <source>
        <strain evidence="1 2">NIES-144</strain>
    </source>
</reference>
<keyword evidence="2" id="KW-1185">Reference proteome</keyword>
<dbReference type="Proteomes" id="UP000485058">
    <property type="component" value="Unassembled WGS sequence"/>
</dbReference>
<organism evidence="1 2">
    <name type="scientific">Haematococcus lacustris</name>
    <name type="common">Green alga</name>
    <name type="synonym">Haematococcus pluvialis</name>
    <dbReference type="NCBI Taxonomy" id="44745"/>
    <lineage>
        <taxon>Eukaryota</taxon>
        <taxon>Viridiplantae</taxon>
        <taxon>Chlorophyta</taxon>
        <taxon>core chlorophytes</taxon>
        <taxon>Chlorophyceae</taxon>
        <taxon>CS clade</taxon>
        <taxon>Chlamydomonadales</taxon>
        <taxon>Haematococcaceae</taxon>
        <taxon>Haematococcus</taxon>
    </lineage>
</organism>
<evidence type="ECO:0000313" key="2">
    <source>
        <dbReference type="Proteomes" id="UP000485058"/>
    </source>
</evidence>
<name>A0A699ZF39_HAELA</name>
<feature type="non-terminal residue" evidence="1">
    <location>
        <position position="1"/>
    </location>
</feature>
<accession>A0A699ZF39</accession>
<sequence>MALRRVQSDTKPLE</sequence>
<gene>
    <name evidence="1" type="ORF">HaLaN_14429</name>
</gene>
<protein>
    <submittedName>
        <fullName evidence="1">Uncharacterized protein</fullName>
    </submittedName>
</protein>
<proteinExistence type="predicted"/>